<feature type="transmembrane region" description="Helical" evidence="12">
    <location>
        <begin position="647"/>
        <end position="671"/>
    </location>
</feature>
<evidence type="ECO:0000256" key="9">
    <source>
        <dbReference type="PIRSR" id="PIRSR600175-2"/>
    </source>
</evidence>
<evidence type="ECO:0000256" key="4">
    <source>
        <dbReference type="ARBA" id="ARBA00022692"/>
    </source>
</evidence>
<keyword evidence="7 12" id="KW-0472">Membrane</keyword>
<dbReference type="PRINTS" id="PR00176">
    <property type="entry name" value="NANEUSMPORT"/>
</dbReference>
<feature type="transmembrane region" description="Helical" evidence="12">
    <location>
        <begin position="754"/>
        <end position="782"/>
    </location>
</feature>
<evidence type="ECO:0000256" key="5">
    <source>
        <dbReference type="ARBA" id="ARBA00022847"/>
    </source>
</evidence>
<feature type="transmembrane region" description="Helical" evidence="12">
    <location>
        <begin position="677"/>
        <end position="700"/>
    </location>
</feature>
<dbReference type="NCBIfam" id="NF037979">
    <property type="entry name" value="Na_transp"/>
    <property type="match status" value="1"/>
</dbReference>
<reference evidence="13" key="1">
    <citation type="submission" date="2019-08" db="EMBL/GenBank/DDBJ databases">
        <title>The genome of the North American firefly Photinus pyralis.</title>
        <authorList>
            <consortium name="Photinus pyralis genome working group"/>
            <person name="Fallon T.R."/>
            <person name="Sander Lower S.E."/>
            <person name="Weng J.-K."/>
        </authorList>
    </citation>
    <scope>NUCLEOTIDE SEQUENCE</scope>
    <source>
        <strain evidence="13">TRF0915ILg1</strain>
        <tissue evidence="13">Whole body</tissue>
    </source>
</reference>
<feature type="compositionally biased region" description="Polar residues" evidence="11">
    <location>
        <begin position="909"/>
        <end position="926"/>
    </location>
</feature>
<sequence>MEVNNSSLIVDERLPSTKGIVPLYFNALSNNKSKTSFLNKSTNSNKDDHQVLLRNHNKPIIISKSASTNGSVVMENQHENGNEEEPIRPNIGDPNVVGLPLSIEDSAINNTNQKAKSEEVCDIKEIDVDSILPAPIYPTATNNQHLNRNRYQNSIKSWKSEEGRAGTSSATNSFMGKPFSDTSSQISRPFSDVMSIRSLASIGMGSTDGRKMIIRKVPQSPSELFNIVNPPTPPEEYLYEAESYDDCSEDGDSTYRKPRKHHWSNKLQFVLACVGYSVGIGSVWRFPYLCYKSGGGVFLIPYFIIMVICGVPLLYMELAVGQFTGRGPIGAIGQLCPLFKGAGLASVVISFLMSTYYSVIIAYGIYYFFTSFKPTQPWEECSNRWNTPNCWVPAKLQQNLTRPLNSRTPAEEFYDRKVLHISKGIEEPLMLRWELVACLLCAWFLVYFAIWKSIKSSAKVRYITATFPFILIIVFLAKSLTLEGANKGMRYFFKPKWEKLGEAQVWVNAAAQTFNSMGIAFGSMISFASYNRFNNNILHDTLAVSFVNAVTSLLVGIFAFATIGNIASEQNTSVEDVIADGPGLIFYVYPQAMAKMPAARLWAALFFFMLLCLALNSQFAIVEVVVTSIQDGFRSIIKRRLFCHEMLVLVICVVSFLCGLPNVTEGGIYFFQLMDHYAASISIMYLAFFEVIAIAWFYGVQRLSKNVESMTGRTPSLYFKFCWTIAAPLLIFAVWIFCLIDYEPPTYNNGSYHYPLWAVILGWFISSLSILCIPLYAIYIFAKRPGKTCLDKLRSTLQPNLYVCEKCGEHFCDHTEQAEEQEVQPMLVLRTPDIIKTKTNGIQFETPNLTLASNTPFANSPMTRSPIILRTMRNLPTTSRSAFGTSVTNSPVIGRSISQNTLRIDRDPPNQTDESVPSGTNSETNK</sequence>
<evidence type="ECO:0000256" key="12">
    <source>
        <dbReference type="SAM" id="Phobius"/>
    </source>
</evidence>
<keyword evidence="8" id="KW-0479">Metal-binding</keyword>
<dbReference type="GO" id="GO:0005283">
    <property type="term" value="F:amino acid:sodium symporter activity"/>
    <property type="evidence" value="ECO:0007669"/>
    <property type="project" value="TreeGrafter"/>
</dbReference>
<comment type="subcellular location">
    <subcellularLocation>
        <location evidence="1">Membrane</location>
        <topology evidence="1">Multi-pass membrane protein</topology>
    </subcellularLocation>
</comment>
<accession>A0A8K0GDK2</accession>
<feature type="transmembrane region" description="Helical" evidence="12">
    <location>
        <begin position="542"/>
        <end position="563"/>
    </location>
</feature>
<dbReference type="PANTHER" id="PTHR11616">
    <property type="entry name" value="SODIUM/CHLORIDE DEPENDENT TRANSPORTER"/>
    <property type="match status" value="1"/>
</dbReference>
<dbReference type="GO" id="GO:0005034">
    <property type="term" value="F:osmosensor activity"/>
    <property type="evidence" value="ECO:0007669"/>
    <property type="project" value="InterPro"/>
</dbReference>
<feature type="binding site" evidence="8">
    <location>
        <position position="617"/>
    </location>
    <ligand>
        <name>Na(+)</name>
        <dbReference type="ChEBI" id="CHEBI:29101"/>
        <label>1</label>
    </ligand>
</feature>
<evidence type="ECO:0000256" key="10">
    <source>
        <dbReference type="RuleBase" id="RU003732"/>
    </source>
</evidence>
<dbReference type="PRINTS" id="PR01205">
    <property type="entry name" value="INEBRIATED"/>
</dbReference>
<organism evidence="13 14">
    <name type="scientific">Ignelater luminosus</name>
    <name type="common">Cucubano</name>
    <name type="synonym">Pyrophorus luminosus</name>
    <dbReference type="NCBI Taxonomy" id="2038154"/>
    <lineage>
        <taxon>Eukaryota</taxon>
        <taxon>Metazoa</taxon>
        <taxon>Ecdysozoa</taxon>
        <taxon>Arthropoda</taxon>
        <taxon>Hexapoda</taxon>
        <taxon>Insecta</taxon>
        <taxon>Pterygota</taxon>
        <taxon>Neoptera</taxon>
        <taxon>Endopterygota</taxon>
        <taxon>Coleoptera</taxon>
        <taxon>Polyphaga</taxon>
        <taxon>Elateriformia</taxon>
        <taxon>Elateroidea</taxon>
        <taxon>Elateridae</taxon>
        <taxon>Agrypninae</taxon>
        <taxon>Pyrophorini</taxon>
        <taxon>Ignelater</taxon>
    </lineage>
</organism>
<dbReference type="InterPro" id="IPR000175">
    <property type="entry name" value="Na/ntran_symport"/>
</dbReference>
<comment type="caution">
    <text evidence="13">The sequence shown here is derived from an EMBL/GenBank/DDBJ whole genome shotgun (WGS) entry which is preliminary data.</text>
</comment>
<feature type="transmembrane region" description="Helical" evidence="12">
    <location>
        <begin position="341"/>
        <end position="369"/>
    </location>
</feature>
<protein>
    <recommendedName>
        <fullName evidence="10">Transporter</fullName>
    </recommendedName>
</protein>
<feature type="transmembrane region" description="Helical" evidence="12">
    <location>
        <begin position="298"/>
        <end position="320"/>
    </location>
</feature>
<evidence type="ECO:0000256" key="8">
    <source>
        <dbReference type="PIRSR" id="PIRSR600175-1"/>
    </source>
</evidence>
<feature type="transmembrane region" description="Helical" evidence="12">
    <location>
        <begin position="462"/>
        <end position="485"/>
    </location>
</feature>
<feature type="region of interest" description="Disordered" evidence="11">
    <location>
        <begin position="880"/>
        <end position="926"/>
    </location>
</feature>
<feature type="disulfide bond" evidence="9">
    <location>
        <begin position="381"/>
        <end position="390"/>
    </location>
</feature>
<keyword evidence="14" id="KW-1185">Reference proteome</keyword>
<feature type="transmembrane region" description="Helical" evidence="12">
    <location>
        <begin position="601"/>
        <end position="626"/>
    </location>
</feature>
<dbReference type="GO" id="GO:0019226">
    <property type="term" value="P:transmission of nerve impulse"/>
    <property type="evidence" value="ECO:0007669"/>
    <property type="project" value="InterPro"/>
</dbReference>
<evidence type="ECO:0000256" key="11">
    <source>
        <dbReference type="SAM" id="MobiDB-lite"/>
    </source>
</evidence>
<dbReference type="SUPFAM" id="SSF161070">
    <property type="entry name" value="SNF-like"/>
    <property type="match status" value="1"/>
</dbReference>
<evidence type="ECO:0000256" key="2">
    <source>
        <dbReference type="ARBA" id="ARBA00006459"/>
    </source>
</evidence>
<feature type="binding site" evidence="8">
    <location>
        <position position="613"/>
    </location>
    <ligand>
        <name>Na(+)</name>
        <dbReference type="ChEBI" id="CHEBI:29101"/>
        <label>1</label>
    </ligand>
</feature>
<keyword evidence="8" id="KW-0915">Sodium</keyword>
<dbReference type="PANTHER" id="PTHR11616:SF303">
    <property type="entry name" value="SODIUM- AND CHLORIDE-DEPENDENT GABA TRANSPORTER INE"/>
    <property type="match status" value="1"/>
</dbReference>
<dbReference type="InterPro" id="IPR002944">
    <property type="entry name" value="Na/ntran_symport_inebriated"/>
</dbReference>
<feature type="transmembrane region" description="Helical" evidence="12">
    <location>
        <begin position="505"/>
        <end position="530"/>
    </location>
</feature>
<feature type="transmembrane region" description="Helical" evidence="12">
    <location>
        <begin position="430"/>
        <end position="450"/>
    </location>
</feature>
<keyword evidence="5 10" id="KW-0769">Symport</keyword>
<dbReference type="PROSITE" id="PS00610">
    <property type="entry name" value="NA_NEUROTRAN_SYMP_1"/>
    <property type="match status" value="1"/>
</dbReference>
<dbReference type="Pfam" id="PF00209">
    <property type="entry name" value="SNF"/>
    <property type="match status" value="1"/>
</dbReference>
<evidence type="ECO:0000256" key="3">
    <source>
        <dbReference type="ARBA" id="ARBA00022448"/>
    </source>
</evidence>
<keyword evidence="9" id="KW-1015">Disulfide bond</keyword>
<dbReference type="Proteomes" id="UP000801492">
    <property type="component" value="Unassembled WGS sequence"/>
</dbReference>
<feature type="binding site" evidence="8">
    <location>
        <position position="275"/>
    </location>
    <ligand>
        <name>Na(+)</name>
        <dbReference type="ChEBI" id="CHEBI:29101"/>
        <label>1</label>
    </ligand>
</feature>
<dbReference type="GO" id="GO:0005886">
    <property type="term" value="C:plasma membrane"/>
    <property type="evidence" value="ECO:0007669"/>
    <property type="project" value="TreeGrafter"/>
</dbReference>
<feature type="binding site" evidence="8">
    <location>
        <position position="548"/>
    </location>
    <ligand>
        <name>Na(+)</name>
        <dbReference type="ChEBI" id="CHEBI:29101"/>
        <label>1</label>
    </ligand>
</feature>
<evidence type="ECO:0000256" key="6">
    <source>
        <dbReference type="ARBA" id="ARBA00022989"/>
    </source>
</evidence>
<keyword evidence="3 10" id="KW-0813">Transport</keyword>
<evidence type="ECO:0000313" key="13">
    <source>
        <dbReference type="EMBL" id="KAF2895096.1"/>
    </source>
</evidence>
<feature type="compositionally biased region" description="Polar residues" evidence="11">
    <location>
        <begin position="880"/>
        <end position="902"/>
    </location>
</feature>
<dbReference type="GO" id="GO:0042065">
    <property type="term" value="P:glial cell growth"/>
    <property type="evidence" value="ECO:0007669"/>
    <property type="project" value="InterPro"/>
</dbReference>
<proteinExistence type="inferred from homology"/>
<dbReference type="InterPro" id="IPR037272">
    <property type="entry name" value="SNS_sf"/>
</dbReference>
<keyword evidence="6 12" id="KW-1133">Transmembrane helix</keyword>
<gene>
    <name evidence="13" type="ORF">ILUMI_11084</name>
</gene>
<dbReference type="GO" id="GO:0005328">
    <property type="term" value="F:neurotransmitter:sodium symporter activity"/>
    <property type="evidence" value="ECO:0007669"/>
    <property type="project" value="InterPro"/>
</dbReference>
<name>A0A8K0GDK2_IGNLU</name>
<feature type="region of interest" description="Disordered" evidence="11">
    <location>
        <begin position="159"/>
        <end position="183"/>
    </location>
</feature>
<keyword evidence="4 10" id="KW-0812">Transmembrane</keyword>
<dbReference type="GO" id="GO:0089718">
    <property type="term" value="P:amino acid import across plasma membrane"/>
    <property type="evidence" value="ECO:0007669"/>
    <property type="project" value="TreeGrafter"/>
</dbReference>
<evidence type="ECO:0000256" key="7">
    <source>
        <dbReference type="ARBA" id="ARBA00023136"/>
    </source>
</evidence>
<dbReference type="GO" id="GO:0046872">
    <property type="term" value="F:metal ion binding"/>
    <property type="evidence" value="ECO:0007669"/>
    <property type="project" value="UniProtKB-KW"/>
</dbReference>
<dbReference type="OrthoDB" id="6581954at2759"/>
<evidence type="ECO:0000256" key="1">
    <source>
        <dbReference type="ARBA" id="ARBA00004141"/>
    </source>
</evidence>
<feature type="compositionally biased region" description="Polar residues" evidence="11">
    <location>
        <begin position="166"/>
        <end position="183"/>
    </location>
</feature>
<feature type="transmembrane region" description="Helical" evidence="12">
    <location>
        <begin position="267"/>
        <end position="286"/>
    </location>
</feature>
<feature type="binding site" evidence="8">
    <location>
        <position position="516"/>
    </location>
    <ligand>
        <name>Na(+)</name>
        <dbReference type="ChEBI" id="CHEBI:29101"/>
        <label>1</label>
    </ligand>
</feature>
<comment type="similarity">
    <text evidence="2 10">Belongs to the sodium:neurotransmitter symporter (SNF) (TC 2.A.22) family.</text>
</comment>
<dbReference type="AlphaFoldDB" id="A0A8K0GDK2"/>
<dbReference type="EMBL" id="VTPC01006248">
    <property type="protein sequence ID" value="KAF2895096.1"/>
    <property type="molecule type" value="Genomic_DNA"/>
</dbReference>
<evidence type="ECO:0000313" key="14">
    <source>
        <dbReference type="Proteomes" id="UP000801492"/>
    </source>
</evidence>
<feature type="binding site" evidence="8">
    <location>
        <position position="278"/>
    </location>
    <ligand>
        <name>Na(+)</name>
        <dbReference type="ChEBI" id="CHEBI:29101"/>
        <label>1</label>
    </ligand>
</feature>
<dbReference type="PROSITE" id="PS50267">
    <property type="entry name" value="NA_NEUROTRAN_SYMP_3"/>
    <property type="match status" value="1"/>
</dbReference>
<feature type="transmembrane region" description="Helical" evidence="12">
    <location>
        <begin position="721"/>
        <end position="742"/>
    </location>
</feature>